<name>A0A286UIH9_9AGAM</name>
<dbReference type="OrthoDB" id="10258955at2759"/>
<organism evidence="3 4">
    <name type="scientific">Pyrrhoderma noxium</name>
    <dbReference type="NCBI Taxonomy" id="2282107"/>
    <lineage>
        <taxon>Eukaryota</taxon>
        <taxon>Fungi</taxon>
        <taxon>Dikarya</taxon>
        <taxon>Basidiomycota</taxon>
        <taxon>Agaricomycotina</taxon>
        <taxon>Agaricomycetes</taxon>
        <taxon>Hymenochaetales</taxon>
        <taxon>Hymenochaetaceae</taxon>
        <taxon>Pyrrhoderma</taxon>
    </lineage>
</organism>
<dbReference type="SUPFAM" id="SSF51556">
    <property type="entry name" value="Metallo-dependent hydrolases"/>
    <property type="match status" value="1"/>
</dbReference>
<dbReference type="InParanoid" id="A0A286UIH9"/>
<dbReference type="STRING" id="2282107.A0A286UIH9"/>
<dbReference type="InterPro" id="IPR011059">
    <property type="entry name" value="Metal-dep_hydrolase_composite"/>
</dbReference>
<dbReference type="SUPFAM" id="SSF51338">
    <property type="entry name" value="Composite domain of metallo-dependent hydrolases"/>
    <property type="match status" value="1"/>
</dbReference>
<proteinExistence type="predicted"/>
<keyword evidence="1" id="KW-0472">Membrane</keyword>
<feature type="domain" description="Amidohydrolase-related" evidence="2">
    <location>
        <begin position="414"/>
        <end position="504"/>
    </location>
</feature>
<dbReference type="GO" id="GO:0006145">
    <property type="term" value="P:purine nucleobase catabolic process"/>
    <property type="evidence" value="ECO:0007669"/>
    <property type="project" value="TreeGrafter"/>
</dbReference>
<dbReference type="InterPro" id="IPR006680">
    <property type="entry name" value="Amidohydro-rel"/>
</dbReference>
<dbReference type="PANTHER" id="PTHR43668:SF5">
    <property type="entry name" value="AMIDOHYDROLASE 3 DOMAIN-CONTAINING PROTEIN"/>
    <property type="match status" value="1"/>
</dbReference>
<feature type="transmembrane region" description="Helical" evidence="1">
    <location>
        <begin position="28"/>
        <end position="49"/>
    </location>
</feature>
<reference evidence="3 4" key="1">
    <citation type="journal article" date="2017" name="Mol. Ecol.">
        <title>Comparative and population genomic landscape of Phellinus noxius: A hypervariable fungus causing root rot in trees.</title>
        <authorList>
            <person name="Chung C.L."/>
            <person name="Lee T.J."/>
            <person name="Akiba M."/>
            <person name="Lee H.H."/>
            <person name="Kuo T.H."/>
            <person name="Liu D."/>
            <person name="Ke H.M."/>
            <person name="Yokoi T."/>
            <person name="Roa M.B."/>
            <person name="Lu M.J."/>
            <person name="Chang Y.Y."/>
            <person name="Ann P.J."/>
            <person name="Tsai J.N."/>
            <person name="Chen C.Y."/>
            <person name="Tzean S.S."/>
            <person name="Ota Y."/>
            <person name="Hattori T."/>
            <person name="Sahashi N."/>
            <person name="Liou R.F."/>
            <person name="Kikuchi T."/>
            <person name="Tsai I.J."/>
        </authorList>
    </citation>
    <scope>NUCLEOTIDE SEQUENCE [LARGE SCALE GENOMIC DNA]</scope>
    <source>
        <strain evidence="3 4">FFPRI411160</strain>
    </source>
</reference>
<dbReference type="EMBL" id="NBII01000004">
    <property type="protein sequence ID" value="PAV19430.1"/>
    <property type="molecule type" value="Genomic_DNA"/>
</dbReference>
<keyword evidence="1" id="KW-1133">Transmembrane helix</keyword>
<dbReference type="PANTHER" id="PTHR43668">
    <property type="entry name" value="ALLANTOINASE"/>
    <property type="match status" value="1"/>
</dbReference>
<dbReference type="InterPro" id="IPR032466">
    <property type="entry name" value="Metal_Hydrolase"/>
</dbReference>
<evidence type="ECO:0000256" key="1">
    <source>
        <dbReference type="SAM" id="Phobius"/>
    </source>
</evidence>
<protein>
    <submittedName>
        <fullName evidence="3">Carbohydrate esterase family 9</fullName>
    </submittedName>
</protein>
<accession>A0A286UIH9</accession>
<evidence type="ECO:0000313" key="3">
    <source>
        <dbReference type="EMBL" id="PAV19430.1"/>
    </source>
</evidence>
<evidence type="ECO:0000313" key="4">
    <source>
        <dbReference type="Proteomes" id="UP000217199"/>
    </source>
</evidence>
<evidence type="ECO:0000259" key="2">
    <source>
        <dbReference type="Pfam" id="PF01979"/>
    </source>
</evidence>
<keyword evidence="4" id="KW-1185">Reference proteome</keyword>
<sequence>MVKIPIPDIGGYNETQELTHRQRRKSSWLLRVLLVLSVFVLFRVHFTYLGTGQQEIRIPANAEEILNRCQNIRLKPSPPPDFNDRVVSDRFDVGTKPTLIRNATIWTGQANGLEIIKGDIFLNGGIIKGIGRVDEGPLKTLHRNLVIVEVNGAWVTPGIVDLHEHMGDDPSPELDGAVDDNSVKGIVQPWLRTVDALNTHDDSYHLSISGGVTTSIVLPGSANGIGGQGFAIKLRDTPERSSTSKLLEPPFTLNSSDSIDWALPPRWRHMKHACGENPSRVYGNTRMDNIWAFREIYDKARQIKERQDAYCERVLEGKWEGLGNFPDSIQYEALVDVLRGRVKVHVHCYEAVDLDDIVRLTNEFKFPIAAFHHAHETYLVPDLLKKSYGHTPAVALFAANARYKREAYRGSEFAPRILARNNISVVMKSDHPVQNSRYLLYDAQQAHYYGLESNLALASVTSTPAQIMGMDHRIGFVKEGYDADLVIWDSHPLSLGATPKQVYIDGIAQLDDAFVSEKPAIFQKVPKTPNFDREAENAIKYDGLPPLAPEKTISGTVIFINVKSMTIRSSSNDIAVLFEAQDNEPFRSVITKNGTILCTGLQYQCSLNLSDSEAIVVDLKGGAISPGLVSFGAPLGLEEIEGESSTSDGYVYDSLLKGVPELVGGDSALIRASDGLIFATRDAYLAYRAGVTVGISAPKHRGFLSGLSTTFGLGASHKLEADALVQEIAALHVSIRHIGKYPSISTQIATLRRLLLDEGSGEAGIVFNDISKGKKTLVVHAQSADIIASIILLKKEVEKKKGSFLKVTIAGAAEAHLLARELGDAGIGVIVIPSRPFPHTWEQRRILPGPPLTRESAISLLQQNNVTVGIGVEESWCSRNTRFDVAWAALESPHAITKIQALALASSNLERLLGLEIRNVELSDLVAFMGGDMFELRSKVVGVLSPRKGAVDLFD</sequence>
<dbReference type="GO" id="GO:0004038">
    <property type="term" value="F:allantoinase activity"/>
    <property type="evidence" value="ECO:0007669"/>
    <property type="project" value="TreeGrafter"/>
</dbReference>
<keyword evidence="1" id="KW-0812">Transmembrane</keyword>
<gene>
    <name evidence="3" type="ORF">PNOK_0436400</name>
</gene>
<dbReference type="Gene3D" id="3.20.20.140">
    <property type="entry name" value="Metal-dependent hydrolases"/>
    <property type="match status" value="2"/>
</dbReference>
<dbReference type="Proteomes" id="UP000217199">
    <property type="component" value="Unassembled WGS sequence"/>
</dbReference>
<dbReference type="Pfam" id="PF01979">
    <property type="entry name" value="Amidohydro_1"/>
    <property type="match status" value="1"/>
</dbReference>
<dbReference type="AlphaFoldDB" id="A0A286UIH9"/>
<comment type="caution">
    <text evidence="3">The sequence shown here is derived from an EMBL/GenBank/DDBJ whole genome shotgun (WGS) entry which is preliminary data.</text>
</comment>
<dbReference type="InterPro" id="IPR050138">
    <property type="entry name" value="DHOase/Allantoinase_Hydrolase"/>
</dbReference>
<dbReference type="GO" id="GO:0005737">
    <property type="term" value="C:cytoplasm"/>
    <property type="evidence" value="ECO:0007669"/>
    <property type="project" value="TreeGrafter"/>
</dbReference>